<organism evidence="1 2">
    <name type="scientific">Bacteroides reticulotermitis</name>
    <dbReference type="NCBI Taxonomy" id="1133319"/>
    <lineage>
        <taxon>Bacteria</taxon>
        <taxon>Pseudomonadati</taxon>
        <taxon>Bacteroidota</taxon>
        <taxon>Bacteroidia</taxon>
        <taxon>Bacteroidales</taxon>
        <taxon>Bacteroidaceae</taxon>
        <taxon>Bacteroides</taxon>
    </lineage>
</organism>
<dbReference type="EMBL" id="JACIER010000005">
    <property type="protein sequence ID" value="MBB4043871.1"/>
    <property type="molecule type" value="Genomic_DNA"/>
</dbReference>
<evidence type="ECO:0000313" key="2">
    <source>
        <dbReference type="Proteomes" id="UP000560658"/>
    </source>
</evidence>
<proteinExistence type="predicted"/>
<gene>
    <name evidence="1" type="ORF">GGR06_001657</name>
</gene>
<name>A0A840CYD3_9BACE</name>
<comment type="caution">
    <text evidence="1">The sequence shown here is derived from an EMBL/GenBank/DDBJ whole genome shotgun (WGS) entry which is preliminary data.</text>
</comment>
<dbReference type="RefSeq" id="WP_044161572.1">
    <property type="nucleotide sequence ID" value="NZ_JACIER010000005.1"/>
</dbReference>
<sequence>MDKSKMKLITKLFEDIIEFNATHATDLFFGYCPHIRAVWFRGFAGGWNYKNDSPDLDFTFYYDGALASNPEKLNEVYKYMEDSK</sequence>
<reference evidence="1" key="1">
    <citation type="submission" date="2020-08" db="EMBL/GenBank/DDBJ databases">
        <title>Genomic Encyclopedia of Type Strains, Phase IV (KMG-IV): sequencing the most valuable type-strain genomes for metagenomic binning, comparative biology and taxonomic classification.</title>
        <authorList>
            <person name="Goeker M."/>
        </authorList>
    </citation>
    <scope>NUCLEOTIDE SEQUENCE [LARGE SCALE GENOMIC DNA]</scope>
    <source>
        <strain evidence="1">DSM 105720</strain>
    </source>
</reference>
<dbReference type="Proteomes" id="UP000560658">
    <property type="component" value="Unassembled WGS sequence"/>
</dbReference>
<protein>
    <submittedName>
        <fullName evidence="1">Uncharacterized protein</fullName>
    </submittedName>
</protein>
<evidence type="ECO:0000313" key="1">
    <source>
        <dbReference type="EMBL" id="MBB4043871.1"/>
    </source>
</evidence>
<keyword evidence="2" id="KW-1185">Reference proteome</keyword>
<accession>A0A840CYD3</accession>
<dbReference type="AlphaFoldDB" id="A0A840CYD3"/>